<organism evidence="4">
    <name type="scientific">Cyprideis torosa</name>
    <dbReference type="NCBI Taxonomy" id="163714"/>
    <lineage>
        <taxon>Eukaryota</taxon>
        <taxon>Metazoa</taxon>
        <taxon>Ecdysozoa</taxon>
        <taxon>Arthropoda</taxon>
        <taxon>Crustacea</taxon>
        <taxon>Oligostraca</taxon>
        <taxon>Ostracoda</taxon>
        <taxon>Podocopa</taxon>
        <taxon>Podocopida</taxon>
        <taxon>Cytherocopina</taxon>
        <taxon>Cytheroidea</taxon>
        <taxon>Cytherideidae</taxon>
        <taxon>Cyprideis</taxon>
    </lineage>
</organism>
<evidence type="ECO:0000313" key="4">
    <source>
        <dbReference type="EMBL" id="CAD7226724.1"/>
    </source>
</evidence>
<name>A0A7R8W860_9CRUS</name>
<dbReference type="InterPro" id="IPR016024">
    <property type="entry name" value="ARM-type_fold"/>
</dbReference>
<dbReference type="SUPFAM" id="SSF48371">
    <property type="entry name" value="ARM repeat"/>
    <property type="match status" value="1"/>
</dbReference>
<feature type="domain" description="PI4-kinase N-terminal" evidence="3">
    <location>
        <begin position="17"/>
        <end position="261"/>
    </location>
</feature>
<feature type="compositionally biased region" description="Low complexity" evidence="2">
    <location>
        <begin position="591"/>
        <end position="606"/>
    </location>
</feature>
<evidence type="ECO:0000256" key="2">
    <source>
        <dbReference type="SAM" id="MobiDB-lite"/>
    </source>
</evidence>
<evidence type="ECO:0000256" key="1">
    <source>
        <dbReference type="ARBA" id="ARBA00006209"/>
    </source>
</evidence>
<protein>
    <recommendedName>
        <fullName evidence="3">PI4-kinase N-terminal domain-containing protein</fullName>
    </recommendedName>
</protein>
<reference evidence="4" key="1">
    <citation type="submission" date="2020-11" db="EMBL/GenBank/DDBJ databases">
        <authorList>
            <person name="Tran Van P."/>
        </authorList>
    </citation>
    <scope>NUCLEOTIDE SEQUENCE</scope>
</reference>
<dbReference type="InterPro" id="IPR045495">
    <property type="entry name" value="PI4K_N"/>
</dbReference>
<dbReference type="AlphaFoldDB" id="A0A7R8W860"/>
<feature type="region of interest" description="Disordered" evidence="2">
    <location>
        <begin position="591"/>
        <end position="611"/>
    </location>
</feature>
<sequence>MAPKSEDPNRASPVAQAFEQLRDSAIANLCLALRAGLTISDDQVQAFVASVANRLFMAETSDRDSESTLISTNTVLTLGHVAVALKDTPRTTESVLQFFHQRFCHPPSWLDILIVDQLGCLVIAMNKESVYEEIMKMFTQITVDASSSAYGVAEDRKLQYRHVSLAVNNALANIAASLQGETEMHELLGRLLELFVQLGLEAKRVAEKSNTKASASAGNLGVLLPVIAILVRRLPAIRQPKARLHKLFRDFWLYCVIMGFTNENYIWPNEWYDAVKDIAVKSPLLTSLSAQRSEIRELQYTSALRSESVLPSELQELRNQLLSYLSSPSEVGQIINKLLFDKCTYILSLLRLEQLRVENSAETSFHPMFEYLNDPAIQKDKRGLWECVHSVSETVFSTFLSVMLAKPKTEARDHELETHAQFLLVNFNHSNKQIRRVADKFLSGLVDKFPHLLWSRRVLHTMLDILHILHQALALDPNDETPTLLIPNTPYSISLMSTLEARESIVKDYAARCQGIIQEALKWVPEVTQSYLQEYIKPSRDIAADGVDIRGSALPLQGSCGSTDFLNVPMCSHAGVALATQCVMEYAASATSSSGQSGGPPNISGPLDPGEVSVLDRRPRRVSNFIQTMNLRSQFAGEIRGLLLNLKSREEWQAIAKQMVNQVKEAWSHVERLKQALWRATAFVISSDGLIRCGPEE</sequence>
<feature type="domain" description="PI4-kinase N-terminal" evidence="3">
    <location>
        <begin position="264"/>
        <end position="537"/>
    </location>
</feature>
<accession>A0A7R8W860</accession>
<dbReference type="OrthoDB" id="10264149at2759"/>
<gene>
    <name evidence="4" type="ORF">CTOB1V02_LOCUS4639</name>
</gene>
<comment type="similarity">
    <text evidence="1">Belongs to the PI3/PI4-kinase family. Type III PI4K subfamily.</text>
</comment>
<evidence type="ECO:0000259" key="3">
    <source>
        <dbReference type="Pfam" id="PF19274"/>
    </source>
</evidence>
<dbReference type="EMBL" id="OB660910">
    <property type="protein sequence ID" value="CAD7226724.1"/>
    <property type="molecule type" value="Genomic_DNA"/>
</dbReference>
<dbReference type="Pfam" id="PF19274">
    <property type="entry name" value="PI4K_N"/>
    <property type="match status" value="2"/>
</dbReference>
<proteinExistence type="inferred from homology"/>